<dbReference type="InterPro" id="IPR022409">
    <property type="entry name" value="PKD/Chitinase_dom"/>
</dbReference>
<dbReference type="Gene3D" id="3.20.20.80">
    <property type="entry name" value="Glycosidases"/>
    <property type="match status" value="1"/>
</dbReference>
<evidence type="ECO:0000259" key="5">
    <source>
        <dbReference type="PROSITE" id="PS50093"/>
    </source>
</evidence>
<evidence type="ECO:0000256" key="3">
    <source>
        <dbReference type="SAM" id="SignalP"/>
    </source>
</evidence>
<dbReference type="InterPro" id="IPR008979">
    <property type="entry name" value="Galactose-bd-like_sf"/>
</dbReference>
<feature type="coiled-coil region" evidence="1">
    <location>
        <begin position="1046"/>
        <end position="1080"/>
    </location>
</feature>
<dbReference type="Pfam" id="PF21910">
    <property type="entry name" value="GH85_C"/>
    <property type="match status" value="1"/>
</dbReference>
<evidence type="ECO:0000313" key="7">
    <source>
        <dbReference type="Proteomes" id="UP001290462"/>
    </source>
</evidence>
<dbReference type="CDD" id="cd00146">
    <property type="entry name" value="PKD"/>
    <property type="match status" value="1"/>
</dbReference>
<dbReference type="Pfam" id="PF03644">
    <property type="entry name" value="Glyco_hydro_85"/>
    <property type="match status" value="1"/>
</dbReference>
<proteinExistence type="predicted"/>
<dbReference type="SUPFAM" id="SSF49299">
    <property type="entry name" value="PKD domain"/>
    <property type="match status" value="1"/>
</dbReference>
<gene>
    <name evidence="6" type="ORF">RAK27_06845</name>
</gene>
<feature type="compositionally biased region" description="Polar residues" evidence="2">
    <location>
        <begin position="72"/>
        <end position="82"/>
    </location>
</feature>
<dbReference type="Pfam" id="PF22633">
    <property type="entry name" value="F5_F8_type_C_2"/>
    <property type="match status" value="1"/>
</dbReference>
<feature type="region of interest" description="Disordered" evidence="2">
    <location>
        <begin position="72"/>
        <end position="101"/>
    </location>
</feature>
<dbReference type="SMART" id="SM00089">
    <property type="entry name" value="PKD"/>
    <property type="match status" value="1"/>
</dbReference>
<dbReference type="SUPFAM" id="SSF49785">
    <property type="entry name" value="Galactose-binding domain-like"/>
    <property type="match status" value="1"/>
</dbReference>
<dbReference type="Gene3D" id="1.20.1270.90">
    <property type="entry name" value="AF1782-like"/>
    <property type="match status" value="1"/>
</dbReference>
<dbReference type="InterPro" id="IPR054110">
    <property type="entry name" value="EndoD-like_D2"/>
</dbReference>
<dbReference type="RefSeq" id="WP_322808754.1">
    <property type="nucleotide sequence ID" value="NZ_JAVBVO010000003.1"/>
</dbReference>
<dbReference type="InterPro" id="IPR035986">
    <property type="entry name" value="PKD_dom_sf"/>
</dbReference>
<feature type="coiled-coil region" evidence="1">
    <location>
        <begin position="1136"/>
        <end position="1229"/>
    </location>
</feature>
<organism evidence="6 7">
    <name type="scientific">Carnobacterium maltaromaticum</name>
    <name type="common">Carnobacterium piscicola</name>
    <dbReference type="NCBI Taxonomy" id="2751"/>
    <lineage>
        <taxon>Bacteria</taxon>
        <taxon>Bacillati</taxon>
        <taxon>Bacillota</taxon>
        <taxon>Bacilli</taxon>
        <taxon>Lactobacillales</taxon>
        <taxon>Carnobacteriaceae</taxon>
        <taxon>Carnobacterium</taxon>
    </lineage>
</organism>
<feature type="compositionally biased region" description="Polar residues" evidence="2">
    <location>
        <begin position="1522"/>
        <end position="1540"/>
    </location>
</feature>
<dbReference type="CDD" id="cd06547">
    <property type="entry name" value="GH85_ENGase"/>
    <property type="match status" value="1"/>
</dbReference>
<dbReference type="InterPro" id="IPR000601">
    <property type="entry name" value="PKD_dom"/>
</dbReference>
<sequence length="1572" mass="173661">MSIKKSILRSLITVSALCSLAIILPLEESVTAVGTSQESPTEVASTSIPEIKEAPYASHFFPKELLKWSPETDANASHNKSNVPLAKRVQGSKTNQDQSTEAKVVSLAITNRNTSGTPSQGSSDKAVYNFSYWQYIDTMVAWAGSAGEGIIVPPSGDVIDSAHRNGVPVLGTVFFPPAAYGGKSEWMQQFVEKDENGRFIVADKLLELADYYGFDGWFINQETQTDPATAKAMKELLLYLQEHKKAEMDIMWYDSMLENGSISWQGALNDKNSAYFQTGDTRVSDTMFLDFNWKNTLSKISKSAEAAKDLNRSPYDLFAGIDVQAQGFNSRPKPSAIVENGKPIVSLGLYCPDWTLRDGANYDVTKYWQNEEKFWVNAAGDPRDTTLGANEWQGISRYFVEKSPVTSLPFVTNFNVGNGDNVYQNGELVKEGTFNNRSLQDIMPTYRWIVANEGNQLMPSVDYSTAYNGGSSIALTGSTTVGGTSTVKLYKSELALTGKESGTILYQGEAELELVLGFKDKPEEMVSLVGETTTVGDWKKVEVALDAYQNKTVDTISVKVKGTTANPSTKIALGQIAIAENKTSLVSPVKNVTISGQSIEEDLFANLRLNWESAAENTTNYRIYRVDQAGARHYEGTSGNQSYYVSGQKRPADNILRYQIVPVDNQQNEYSEQAGEVEFNFPELQAPLANFSASKSFIKVGEEITLTSHSALSAEKLEWLIEGGTPENAEGETVKTSFSKAGTYTVRLTASNQAGANEAIKENYITVYDETFTEPLANLSLSAVDTDSSGYTNQNETPMQALDGDLLTKWCDNANDQPWMSVDLGREVSLTSFKLFHAEAGGENAEWNTRDYEILVSHDNQNWTQVVHQDKNTKGITEDSIPLTEARYVKLKLNKAEQTGKVARIYDFEILGYDKTGIEVGKNQAALSELRSLYYQTNVNEADYTADSFAILVAARLAVKNVLDKDAPSLDEIETTKQQLKGAFDSLVTVKDSTRLTLENEINAAKKIEGTLYTEASFERFTSEIEKAELLLIQSDTTIDALVVQIKQLQEAKINLVLKTDQLEQTRNELLNLIVEAKKIQPEDYTAESYQELTKSIQTAEELANNEVASLSMLEIAKFQLTKTMNSLVTLEADKLAKARQELEEFLQSIELLNTDNYTPESLAILFENIKIAKENLQKNELTVEMIQADKEKISQSLAELVPSESAILEKAIEELQANQKIAKALNEKEYTVATYQKVKEALESAEVILEQPNGKLQDIELINVTLIQAMNNLKTVKEEAKEVALQKLIDYVQALEALNELNYTSDSFAKVTEQIKLAKQVIENPMVTLEELEETLGNLENSVNQLISLEEATLTEAREKLTKLLETAKAIVASDYTTDSYSVLTKAMEEATGLLFLRKPATLAEIEGAHLNLATAIDQLVTQESVDRNALKIQITELLTKAKEAISSGKYNELSSQKLVQVVNQVEGVVADPVATIENLVAAKTNLTNAINELVLKEEVPAEVPATKPEKETLIPKGTNPKEQVVSTGNQGKSEFPQTGEANQINRGAVGIVSLFVSFFILTSKIWKRVV</sequence>
<comment type="caution">
    <text evidence="6">The sequence shown here is derived from an EMBL/GenBank/DDBJ whole genome shotgun (WGS) entry which is preliminary data.</text>
</comment>
<dbReference type="InterPro" id="IPR005201">
    <property type="entry name" value="TIM_ENGase"/>
</dbReference>
<dbReference type="GO" id="GO:0005829">
    <property type="term" value="C:cytosol"/>
    <property type="evidence" value="ECO:0007669"/>
    <property type="project" value="UniProtKB-SubCell"/>
</dbReference>
<keyword evidence="3" id="KW-0732">Signal</keyword>
<dbReference type="PANTHER" id="PTHR13246:SF1">
    <property type="entry name" value="CYTOSOLIC ENDO-BETA-N-ACETYLGLUCOSAMINIDASE"/>
    <property type="match status" value="1"/>
</dbReference>
<name>A0AAW9JPI9_CARML</name>
<evidence type="ECO:0000259" key="4">
    <source>
        <dbReference type="PROSITE" id="PS50022"/>
    </source>
</evidence>
<dbReference type="InterPro" id="IPR013783">
    <property type="entry name" value="Ig-like_fold"/>
</dbReference>
<feature type="domain" description="F5/8 type C" evidence="4">
    <location>
        <begin position="760"/>
        <end position="913"/>
    </location>
</feature>
<feature type="coiled-coil region" evidence="1">
    <location>
        <begin position="1330"/>
        <end position="1368"/>
    </location>
</feature>
<evidence type="ECO:0000256" key="2">
    <source>
        <dbReference type="SAM" id="MobiDB-lite"/>
    </source>
</evidence>
<dbReference type="PROSITE" id="PS50022">
    <property type="entry name" value="FA58C_3"/>
    <property type="match status" value="1"/>
</dbReference>
<dbReference type="PANTHER" id="PTHR13246">
    <property type="entry name" value="ENDO BETA N-ACETYLGLUCOSAMINIDASE"/>
    <property type="match status" value="1"/>
</dbReference>
<reference evidence="6" key="1">
    <citation type="submission" date="2023-08" db="EMBL/GenBank/DDBJ databases">
        <title>Genomic characterization of piscicolin 126 produced by Carnobacterium maltaromaticum CM22 strain isolated from salmon (Salmo salar).</title>
        <authorList>
            <person name="Gonzalez-Gragera E."/>
            <person name="Garcia-Lopez J.D."/>
            <person name="Teso-Perez C."/>
            <person name="Gimenez-Hernandez I."/>
            <person name="Peralta-Sanchez J.M."/>
            <person name="Valdivia E."/>
            <person name="Montalban-Lopez M."/>
            <person name="Martin-Platero A.M."/>
            <person name="Banos A."/>
            <person name="Martinez-Bueno M."/>
        </authorList>
    </citation>
    <scope>NUCLEOTIDE SEQUENCE</scope>
    <source>
        <strain evidence="6">CM22</strain>
    </source>
</reference>
<evidence type="ECO:0000256" key="1">
    <source>
        <dbReference type="SAM" id="Coils"/>
    </source>
</evidence>
<dbReference type="Gene3D" id="2.60.40.10">
    <property type="entry name" value="Immunoglobulins"/>
    <property type="match status" value="2"/>
</dbReference>
<dbReference type="InterPro" id="IPR032979">
    <property type="entry name" value="ENGase"/>
</dbReference>
<dbReference type="InterPro" id="IPR000421">
    <property type="entry name" value="FA58C"/>
</dbReference>
<dbReference type="Proteomes" id="UP001290462">
    <property type="component" value="Unassembled WGS sequence"/>
</dbReference>
<keyword evidence="1" id="KW-0175">Coiled coil</keyword>
<dbReference type="GO" id="GO:0033925">
    <property type="term" value="F:mannosyl-glycoprotein endo-beta-N-acetylglucosaminidase activity"/>
    <property type="evidence" value="ECO:0007669"/>
    <property type="project" value="InterPro"/>
</dbReference>
<protein>
    <submittedName>
        <fullName evidence="6">Discoidin domain-containing protein</fullName>
    </submittedName>
</protein>
<feature type="region of interest" description="Disordered" evidence="2">
    <location>
        <begin position="1513"/>
        <end position="1540"/>
    </location>
</feature>
<feature type="domain" description="PKD" evidence="5">
    <location>
        <begin position="687"/>
        <end position="767"/>
    </location>
</feature>
<evidence type="ECO:0000313" key="6">
    <source>
        <dbReference type="EMBL" id="MDZ5758377.1"/>
    </source>
</evidence>
<dbReference type="Pfam" id="PF00801">
    <property type="entry name" value="PKD"/>
    <property type="match status" value="1"/>
</dbReference>
<dbReference type="PROSITE" id="PS50093">
    <property type="entry name" value="PKD"/>
    <property type="match status" value="1"/>
</dbReference>
<accession>A0AAW9JPI9</accession>
<dbReference type="EMBL" id="JAVBVO010000003">
    <property type="protein sequence ID" value="MDZ5758377.1"/>
    <property type="molecule type" value="Genomic_DNA"/>
</dbReference>
<feature type="compositionally biased region" description="Polar residues" evidence="2">
    <location>
        <begin position="91"/>
        <end position="101"/>
    </location>
</feature>
<dbReference type="Gene3D" id="1.20.1270.70">
    <property type="entry name" value="Designed single chain three-helix bundle"/>
    <property type="match status" value="1"/>
</dbReference>
<feature type="signal peptide" evidence="3">
    <location>
        <begin position="1"/>
        <end position="21"/>
    </location>
</feature>
<dbReference type="Gene3D" id="2.60.120.260">
    <property type="entry name" value="Galactose-binding domain-like"/>
    <property type="match status" value="2"/>
</dbReference>
<feature type="chain" id="PRO_5043903281" evidence="3">
    <location>
        <begin position="22"/>
        <end position="1572"/>
    </location>
</feature>